<evidence type="ECO:0000313" key="4">
    <source>
        <dbReference type="EMBL" id="MCW4627809.1"/>
    </source>
</evidence>
<dbReference type="PANTHER" id="PTHR32305">
    <property type="match status" value="1"/>
</dbReference>
<organism evidence="4 5">
    <name type="scientific">Marinomonas rhodophyticola</name>
    <dbReference type="NCBI Taxonomy" id="2992803"/>
    <lineage>
        <taxon>Bacteria</taxon>
        <taxon>Pseudomonadati</taxon>
        <taxon>Pseudomonadota</taxon>
        <taxon>Gammaproteobacteria</taxon>
        <taxon>Oceanospirillales</taxon>
        <taxon>Oceanospirillaceae</taxon>
        <taxon>Marinomonas</taxon>
    </lineage>
</organism>
<dbReference type="Proteomes" id="UP001431181">
    <property type="component" value="Unassembled WGS sequence"/>
</dbReference>
<feature type="region of interest" description="Disordered" evidence="2">
    <location>
        <begin position="158"/>
        <end position="236"/>
    </location>
</feature>
<dbReference type="InterPro" id="IPR056823">
    <property type="entry name" value="TEN-like_YD-shell"/>
</dbReference>
<feature type="compositionally biased region" description="Basic and acidic residues" evidence="2">
    <location>
        <begin position="219"/>
        <end position="229"/>
    </location>
</feature>
<dbReference type="InterPro" id="IPR022385">
    <property type="entry name" value="Rhs_assc_core"/>
</dbReference>
<sequence>MYYIGGYEKEIRGNRIYHRIQIGDSAIVEKVDDNPETINYTLRDQLGSLIATVSDTGTIKRLFYDPWGKRLDLPVPDAQPLTLFNLATFLTPRGFTGHEHLDNVGLIHMNGRVYDPEIARFVSADPLIPSPKNLQSYNRYSYTVNNPLRYTAPSGFRMVDAEHTGNPDDNNESDSRFGRESDRDNNSGSSNNKSGSGSSATKEADGSVTLEMTVSAPRYNDDNDRRNRGDNSGYSQAAATQAAVEAQRNAALAQRASNLLSTVSRYASYAATAALLTGFVPVAGALANVAIIAGIFAVGVDIAVNGKNFNLTSTAGAALSTSYKIAGDILPNMLHGIARQPARVVIDATSQVQGLLMNEAAKNEERDSN</sequence>
<dbReference type="EMBL" id="JAPEUL010000004">
    <property type="protein sequence ID" value="MCW4627809.1"/>
    <property type="molecule type" value="Genomic_DNA"/>
</dbReference>
<dbReference type="Gene3D" id="2.180.10.10">
    <property type="entry name" value="RHS repeat-associated core"/>
    <property type="match status" value="1"/>
</dbReference>
<keyword evidence="5" id="KW-1185">Reference proteome</keyword>
<evidence type="ECO:0000256" key="1">
    <source>
        <dbReference type="ARBA" id="ARBA00022737"/>
    </source>
</evidence>
<accession>A0ABT3KB93</accession>
<evidence type="ECO:0000256" key="2">
    <source>
        <dbReference type="SAM" id="MobiDB-lite"/>
    </source>
</evidence>
<feature type="compositionally biased region" description="Basic and acidic residues" evidence="2">
    <location>
        <begin position="173"/>
        <end position="185"/>
    </location>
</feature>
<dbReference type="NCBIfam" id="TIGR03696">
    <property type="entry name" value="Rhs_assc_core"/>
    <property type="match status" value="1"/>
</dbReference>
<dbReference type="Pfam" id="PF25023">
    <property type="entry name" value="TEN_YD-shell"/>
    <property type="match status" value="1"/>
</dbReference>
<comment type="caution">
    <text evidence="4">The sequence shown here is derived from an EMBL/GenBank/DDBJ whole genome shotgun (WGS) entry which is preliminary data.</text>
</comment>
<evidence type="ECO:0000313" key="5">
    <source>
        <dbReference type="Proteomes" id="UP001431181"/>
    </source>
</evidence>
<reference evidence="4" key="1">
    <citation type="submission" date="2022-11" db="EMBL/GenBank/DDBJ databases">
        <title>Marinomonas sp. nov., isolated from marine algae.</title>
        <authorList>
            <person name="Choi D.G."/>
            <person name="Kim J.M."/>
            <person name="Lee J.K."/>
            <person name="Baek J.H."/>
            <person name="Jeon C.O."/>
        </authorList>
    </citation>
    <scope>NUCLEOTIDE SEQUENCE</scope>
    <source>
        <strain evidence="4">KJ51-3</strain>
    </source>
</reference>
<protein>
    <submittedName>
        <fullName evidence="4">RHS repeat-associated core domain-containing protein</fullName>
    </submittedName>
</protein>
<name>A0ABT3KB93_9GAMM</name>
<dbReference type="InterPro" id="IPR050708">
    <property type="entry name" value="T6SS_VgrG/RHS"/>
</dbReference>
<keyword evidence="1" id="KW-0677">Repeat</keyword>
<evidence type="ECO:0000259" key="3">
    <source>
        <dbReference type="Pfam" id="PF25023"/>
    </source>
</evidence>
<proteinExistence type="predicted"/>
<dbReference type="RefSeq" id="WP_265216910.1">
    <property type="nucleotide sequence ID" value="NZ_JAPEUL010000004.1"/>
</dbReference>
<gene>
    <name evidence="4" type="ORF">ONZ52_01730</name>
</gene>
<dbReference type="PANTHER" id="PTHR32305:SF15">
    <property type="entry name" value="PROTEIN RHSA-RELATED"/>
    <property type="match status" value="1"/>
</dbReference>
<feature type="domain" description="Teneurin-like YD-shell" evidence="3">
    <location>
        <begin position="34"/>
        <end position="147"/>
    </location>
</feature>
<feature type="compositionally biased region" description="Low complexity" evidence="2">
    <location>
        <begin position="186"/>
        <end position="199"/>
    </location>
</feature>